<feature type="transmembrane region" description="Helical" evidence="2">
    <location>
        <begin position="50"/>
        <end position="73"/>
    </location>
</feature>
<feature type="compositionally biased region" description="Polar residues" evidence="1">
    <location>
        <begin position="294"/>
        <end position="306"/>
    </location>
</feature>
<sequence length="312" mass="34234">MKPREYCCCAIPLVNAGIYSTLVVQSATGILVGALAVGTPSIVGASTPSFASWLLGIICFVAAAVQLLGFIGVSREKPLLYRRYVTLHGLVVSAAFSIAVAWIIMSATRHSTAQEKCIQDFFSDTIGSGSATTLCNIFPWVDVGIMGALWVILAILHLYLYVVLSSYGTSQRRDHEKFNQNYDSIQPLTTENIPLANRADPWDTRLSGESINGADEGNDRRYKHVRQQSSVSASDVLSEPYQQPKDTMSNPDYGYQTPYPHYTDDQNQLLYPSYAYTQDPTPTPINAYNKYDAPTSSSLNRPSQAQAHPGES</sequence>
<feature type="transmembrane region" description="Helical" evidence="2">
    <location>
        <begin position="143"/>
        <end position="164"/>
    </location>
</feature>
<keyword evidence="4" id="KW-1185">Reference proteome</keyword>
<evidence type="ECO:0000313" key="3">
    <source>
        <dbReference type="EMBL" id="KIK06916.1"/>
    </source>
</evidence>
<gene>
    <name evidence="3" type="ORF">K443DRAFT_232030</name>
</gene>
<dbReference type="HOGENOM" id="CLU_078557_0_0_1"/>
<reference evidence="4" key="2">
    <citation type="submission" date="2015-01" db="EMBL/GenBank/DDBJ databases">
        <title>Evolutionary Origins and Diversification of the Mycorrhizal Mutualists.</title>
        <authorList>
            <consortium name="DOE Joint Genome Institute"/>
            <consortium name="Mycorrhizal Genomics Consortium"/>
            <person name="Kohler A."/>
            <person name="Kuo A."/>
            <person name="Nagy L.G."/>
            <person name="Floudas D."/>
            <person name="Copeland A."/>
            <person name="Barry K.W."/>
            <person name="Cichocki N."/>
            <person name="Veneault-Fourrey C."/>
            <person name="LaButti K."/>
            <person name="Lindquist E.A."/>
            <person name="Lipzen A."/>
            <person name="Lundell T."/>
            <person name="Morin E."/>
            <person name="Murat C."/>
            <person name="Riley R."/>
            <person name="Ohm R."/>
            <person name="Sun H."/>
            <person name="Tunlid A."/>
            <person name="Henrissat B."/>
            <person name="Grigoriev I.V."/>
            <person name="Hibbett D.S."/>
            <person name="Martin F."/>
        </authorList>
    </citation>
    <scope>NUCLEOTIDE SEQUENCE [LARGE SCALE GENOMIC DNA]</scope>
    <source>
        <strain evidence="4">LaAM-08-1</strain>
    </source>
</reference>
<evidence type="ECO:0000313" key="4">
    <source>
        <dbReference type="Proteomes" id="UP000054477"/>
    </source>
</evidence>
<dbReference type="EMBL" id="KN838550">
    <property type="protein sequence ID" value="KIK06916.1"/>
    <property type="molecule type" value="Genomic_DNA"/>
</dbReference>
<evidence type="ECO:0000256" key="1">
    <source>
        <dbReference type="SAM" id="MobiDB-lite"/>
    </source>
</evidence>
<feature type="region of interest" description="Disordered" evidence="1">
    <location>
        <begin position="199"/>
        <end position="312"/>
    </location>
</feature>
<dbReference type="STRING" id="1095629.A0A0C9XP53"/>
<feature type="transmembrane region" description="Helical" evidence="2">
    <location>
        <begin position="12"/>
        <end position="38"/>
    </location>
</feature>
<dbReference type="OrthoDB" id="2552042at2759"/>
<keyword evidence="2" id="KW-1133">Transmembrane helix</keyword>
<proteinExistence type="predicted"/>
<organism evidence="3 4">
    <name type="scientific">Laccaria amethystina LaAM-08-1</name>
    <dbReference type="NCBI Taxonomy" id="1095629"/>
    <lineage>
        <taxon>Eukaryota</taxon>
        <taxon>Fungi</taxon>
        <taxon>Dikarya</taxon>
        <taxon>Basidiomycota</taxon>
        <taxon>Agaricomycotina</taxon>
        <taxon>Agaricomycetes</taxon>
        <taxon>Agaricomycetidae</taxon>
        <taxon>Agaricales</taxon>
        <taxon>Agaricineae</taxon>
        <taxon>Hydnangiaceae</taxon>
        <taxon>Laccaria</taxon>
    </lineage>
</organism>
<feature type="transmembrane region" description="Helical" evidence="2">
    <location>
        <begin position="85"/>
        <end position="105"/>
    </location>
</feature>
<protein>
    <submittedName>
        <fullName evidence="3">Uncharacterized protein</fullName>
    </submittedName>
</protein>
<feature type="compositionally biased region" description="Polar residues" evidence="1">
    <location>
        <begin position="265"/>
        <end position="286"/>
    </location>
</feature>
<accession>A0A0C9XP53</accession>
<evidence type="ECO:0000256" key="2">
    <source>
        <dbReference type="SAM" id="Phobius"/>
    </source>
</evidence>
<name>A0A0C9XP53_9AGAR</name>
<feature type="compositionally biased region" description="Polar residues" evidence="1">
    <location>
        <begin position="227"/>
        <end position="250"/>
    </location>
</feature>
<keyword evidence="2" id="KW-0472">Membrane</keyword>
<reference evidence="3 4" key="1">
    <citation type="submission" date="2014-04" db="EMBL/GenBank/DDBJ databases">
        <authorList>
            <consortium name="DOE Joint Genome Institute"/>
            <person name="Kuo A."/>
            <person name="Kohler A."/>
            <person name="Nagy L.G."/>
            <person name="Floudas D."/>
            <person name="Copeland A."/>
            <person name="Barry K.W."/>
            <person name="Cichocki N."/>
            <person name="Veneault-Fourrey C."/>
            <person name="LaButti K."/>
            <person name="Lindquist E.A."/>
            <person name="Lipzen A."/>
            <person name="Lundell T."/>
            <person name="Morin E."/>
            <person name="Murat C."/>
            <person name="Sun H."/>
            <person name="Tunlid A."/>
            <person name="Henrissat B."/>
            <person name="Grigoriev I.V."/>
            <person name="Hibbett D.S."/>
            <person name="Martin F."/>
            <person name="Nordberg H.P."/>
            <person name="Cantor M.N."/>
            <person name="Hua S.X."/>
        </authorList>
    </citation>
    <scope>NUCLEOTIDE SEQUENCE [LARGE SCALE GENOMIC DNA]</scope>
    <source>
        <strain evidence="3 4">LaAM-08-1</strain>
    </source>
</reference>
<dbReference type="AlphaFoldDB" id="A0A0C9XP53"/>
<dbReference type="Proteomes" id="UP000054477">
    <property type="component" value="Unassembled WGS sequence"/>
</dbReference>
<keyword evidence="2" id="KW-0812">Transmembrane</keyword>